<accession>A0A8H6RQY6</accession>
<comment type="caution">
    <text evidence="1">The sequence shown here is derived from an EMBL/GenBank/DDBJ whole genome shotgun (WGS) entry which is preliminary data.</text>
</comment>
<keyword evidence="2" id="KW-1185">Reference proteome</keyword>
<gene>
    <name evidence="1" type="ORF">HII31_01734</name>
</gene>
<dbReference type="OrthoDB" id="10381505at2759"/>
<organism evidence="1 2">
    <name type="scientific">Pseudocercospora fuligena</name>
    <dbReference type="NCBI Taxonomy" id="685502"/>
    <lineage>
        <taxon>Eukaryota</taxon>
        <taxon>Fungi</taxon>
        <taxon>Dikarya</taxon>
        <taxon>Ascomycota</taxon>
        <taxon>Pezizomycotina</taxon>
        <taxon>Dothideomycetes</taxon>
        <taxon>Dothideomycetidae</taxon>
        <taxon>Mycosphaerellales</taxon>
        <taxon>Mycosphaerellaceae</taxon>
        <taxon>Pseudocercospora</taxon>
    </lineage>
</organism>
<dbReference type="EMBL" id="JABCIY010000022">
    <property type="protein sequence ID" value="KAF7196816.1"/>
    <property type="molecule type" value="Genomic_DNA"/>
</dbReference>
<reference evidence="1" key="1">
    <citation type="submission" date="2020-04" db="EMBL/GenBank/DDBJ databases">
        <title>Draft genome resource of the tomato pathogen Pseudocercospora fuligena.</title>
        <authorList>
            <person name="Zaccaron A."/>
        </authorList>
    </citation>
    <scope>NUCLEOTIDE SEQUENCE</scope>
    <source>
        <strain evidence="1">PF001</strain>
    </source>
</reference>
<name>A0A8H6RQY6_9PEZI</name>
<proteinExistence type="predicted"/>
<protein>
    <submittedName>
        <fullName evidence="1">Uncharacterized protein</fullName>
    </submittedName>
</protein>
<sequence length="122" mass="13372">MSPALNYTYQRRIQTFEELIPTNSLATTKLTMQLIALLFGYAVSVSMAEKVNTVFGGCNYSPIGVEPWYNCNDQNGGSDPCAPTQNCFMACGRAGSKDKASDFVMVAEWNGGNTCNCECWLK</sequence>
<dbReference type="AlphaFoldDB" id="A0A8H6RQY6"/>
<evidence type="ECO:0000313" key="2">
    <source>
        <dbReference type="Proteomes" id="UP000660729"/>
    </source>
</evidence>
<dbReference type="Proteomes" id="UP000660729">
    <property type="component" value="Unassembled WGS sequence"/>
</dbReference>
<evidence type="ECO:0000313" key="1">
    <source>
        <dbReference type="EMBL" id="KAF7196816.1"/>
    </source>
</evidence>